<sequence length="55" mass="6132">MLIFYFGPFSPFLAHFSFLSLSHVLLSIKHEIKALGASNSPILRENNPQNVLSMG</sequence>
<keyword evidence="2" id="KW-1185">Reference proteome</keyword>
<dbReference type="EMBL" id="KN450531">
    <property type="protein sequence ID" value="KHG29561.1"/>
    <property type="molecule type" value="Genomic_DNA"/>
</dbReference>
<gene>
    <name evidence="1" type="ORF">F383_35470</name>
</gene>
<name>A0A0B0Q190_GOSAR</name>
<proteinExistence type="predicted"/>
<dbReference type="Proteomes" id="UP000032142">
    <property type="component" value="Unassembled WGS sequence"/>
</dbReference>
<evidence type="ECO:0000313" key="2">
    <source>
        <dbReference type="Proteomes" id="UP000032142"/>
    </source>
</evidence>
<reference evidence="2" key="1">
    <citation type="submission" date="2014-09" db="EMBL/GenBank/DDBJ databases">
        <authorList>
            <person name="Mudge J."/>
            <person name="Ramaraj T."/>
            <person name="Lindquist I.E."/>
            <person name="Bharti A.K."/>
            <person name="Sundararajan A."/>
            <person name="Cameron C.T."/>
            <person name="Woodward J.E."/>
            <person name="May G.D."/>
            <person name="Brubaker C."/>
            <person name="Broadhvest J."/>
            <person name="Wilkins T.A."/>
        </authorList>
    </citation>
    <scope>NUCLEOTIDE SEQUENCE</scope>
    <source>
        <strain evidence="2">cv. AKA8401</strain>
    </source>
</reference>
<dbReference type="AlphaFoldDB" id="A0A0B0Q190"/>
<accession>A0A0B0Q190</accession>
<evidence type="ECO:0000313" key="1">
    <source>
        <dbReference type="EMBL" id="KHG29561.1"/>
    </source>
</evidence>
<protein>
    <submittedName>
        <fullName evidence="1">Uncharacterized protein</fullName>
    </submittedName>
</protein>
<organism evidence="1 2">
    <name type="scientific">Gossypium arboreum</name>
    <name type="common">Tree cotton</name>
    <name type="synonym">Gossypium nanking</name>
    <dbReference type="NCBI Taxonomy" id="29729"/>
    <lineage>
        <taxon>Eukaryota</taxon>
        <taxon>Viridiplantae</taxon>
        <taxon>Streptophyta</taxon>
        <taxon>Embryophyta</taxon>
        <taxon>Tracheophyta</taxon>
        <taxon>Spermatophyta</taxon>
        <taxon>Magnoliopsida</taxon>
        <taxon>eudicotyledons</taxon>
        <taxon>Gunneridae</taxon>
        <taxon>Pentapetalae</taxon>
        <taxon>rosids</taxon>
        <taxon>malvids</taxon>
        <taxon>Malvales</taxon>
        <taxon>Malvaceae</taxon>
        <taxon>Malvoideae</taxon>
        <taxon>Gossypium</taxon>
    </lineage>
</organism>